<evidence type="ECO:0000313" key="1">
    <source>
        <dbReference type="EMBL" id="KAF2076507.1"/>
    </source>
</evidence>
<keyword evidence="2" id="KW-1185">Reference proteome</keyword>
<evidence type="ECO:0000313" key="2">
    <source>
        <dbReference type="Proteomes" id="UP000695562"/>
    </source>
</evidence>
<dbReference type="SUPFAM" id="SSF46689">
    <property type="entry name" value="Homeodomain-like"/>
    <property type="match status" value="1"/>
</dbReference>
<dbReference type="Proteomes" id="UP000695562">
    <property type="component" value="Unassembled WGS sequence"/>
</dbReference>
<dbReference type="AlphaFoldDB" id="A0A8J4Q0L5"/>
<dbReference type="Pfam" id="PF13384">
    <property type="entry name" value="HTH_23"/>
    <property type="match status" value="1"/>
</dbReference>
<name>A0A8J4Q0L5_9MYCE</name>
<protein>
    <recommendedName>
        <fullName evidence="3">Transposase Tc1-like domain-containing protein</fullName>
    </recommendedName>
</protein>
<dbReference type="EMBL" id="AJWJ01000058">
    <property type="protein sequence ID" value="KAF2076507.1"/>
    <property type="molecule type" value="Genomic_DNA"/>
</dbReference>
<comment type="caution">
    <text evidence="1">The sequence shown here is derived from an EMBL/GenBank/DDBJ whole genome shotgun (WGS) entry which is preliminary data.</text>
</comment>
<sequence length="125" mass="14851">MSNNHRLTEREKINILRDLGKGMTQSDIGVKYGCNHSSVSRLNRRFQQSGSIQNKKSTGRKRTFNDQDVLDMKNIALNNSCKTIDDIRRKYEEYYTKRFNNSTVRRILKEAGLKYRRKAQKWSRF</sequence>
<proteinExistence type="predicted"/>
<reference evidence="1" key="1">
    <citation type="submission" date="2020-01" db="EMBL/GenBank/DDBJ databases">
        <title>Development of genomics and gene disruption for Polysphondylium violaceum indicates a role for the polyketide synthase stlB in stalk morphogenesis.</title>
        <authorList>
            <person name="Narita B."/>
            <person name="Kawabe Y."/>
            <person name="Kin K."/>
            <person name="Saito T."/>
            <person name="Gibbs R."/>
            <person name="Kuspa A."/>
            <person name="Muzny D."/>
            <person name="Queller D."/>
            <person name="Richards S."/>
            <person name="Strassman J."/>
            <person name="Sucgang R."/>
            <person name="Worley K."/>
            <person name="Schaap P."/>
        </authorList>
    </citation>
    <scope>NUCLEOTIDE SEQUENCE</scope>
    <source>
        <strain evidence="1">QSvi11</strain>
    </source>
</reference>
<gene>
    <name evidence="1" type="ORF">CYY_002185</name>
</gene>
<organism evidence="1 2">
    <name type="scientific">Polysphondylium violaceum</name>
    <dbReference type="NCBI Taxonomy" id="133409"/>
    <lineage>
        <taxon>Eukaryota</taxon>
        <taxon>Amoebozoa</taxon>
        <taxon>Evosea</taxon>
        <taxon>Eumycetozoa</taxon>
        <taxon>Dictyostelia</taxon>
        <taxon>Dictyosteliales</taxon>
        <taxon>Dictyosteliaceae</taxon>
        <taxon>Polysphondylium</taxon>
    </lineage>
</organism>
<dbReference type="InterPro" id="IPR009057">
    <property type="entry name" value="Homeodomain-like_sf"/>
</dbReference>
<evidence type="ECO:0008006" key="3">
    <source>
        <dbReference type="Google" id="ProtNLM"/>
    </source>
</evidence>
<dbReference type="OrthoDB" id="9996331at2759"/>
<accession>A0A8J4Q0L5</accession>